<organism evidence="1 2">
    <name type="scientific">Pseudomicrostroma glucosiphilum</name>
    <dbReference type="NCBI Taxonomy" id="1684307"/>
    <lineage>
        <taxon>Eukaryota</taxon>
        <taxon>Fungi</taxon>
        <taxon>Dikarya</taxon>
        <taxon>Basidiomycota</taxon>
        <taxon>Ustilaginomycotina</taxon>
        <taxon>Exobasidiomycetes</taxon>
        <taxon>Microstromatales</taxon>
        <taxon>Microstromatales incertae sedis</taxon>
        <taxon>Pseudomicrostroma</taxon>
    </lineage>
</organism>
<sequence length="473" mass="51697">MIPRTSRLVLNAPASPAAAAAAPTNMSRTFRMDFATMATATTTTKVAPAKRVSSRTRRLPAKTASEPAWLTGRARVEAYRLLLGSPDVNRGQWVQNCLAFSRPWYGPAAALDDTPCPAIGSKKGLVFNGQKRCEAPVCPDTPSPLFASRIPPPTPMLRSGASPYVSRGVLSPSARKMPPSSTNLLAPFSPGRGLRAPTRFLTRGAGITVEAPDRAGKNDWSSFHQSSWNVPRAQNFTEVTVSVDIPQSEPVSEEIQAPIHSACSSPCCSAGEDDIEDGDGSCDMELEEISSGEVVVISEPAPIEVEVDAQSSPSPLEEKVEICASPIREEMQTETAVAADNHIVVAVAEQVEPQAFPRTVAPPLWDGKTELPVEVINAMAMEHLRWQEEEEPLFDPEGKPWTACRHLTCYRHGRRAMCRARSRILERGDVKYRPRNLAIELEATYGKNWQQLFFTVPPPSVEKTEDDVDFSVW</sequence>
<proteinExistence type="predicted"/>
<evidence type="ECO:0000313" key="2">
    <source>
        <dbReference type="Proteomes" id="UP000245942"/>
    </source>
</evidence>
<dbReference type="AlphaFoldDB" id="A0A316U206"/>
<accession>A0A316U206</accession>
<reference evidence="1 2" key="1">
    <citation type="journal article" date="2018" name="Mol. Biol. Evol.">
        <title>Broad Genomic Sampling Reveals a Smut Pathogenic Ancestry of the Fungal Clade Ustilaginomycotina.</title>
        <authorList>
            <person name="Kijpornyongpan T."/>
            <person name="Mondo S.J."/>
            <person name="Barry K."/>
            <person name="Sandor L."/>
            <person name="Lee J."/>
            <person name="Lipzen A."/>
            <person name="Pangilinan J."/>
            <person name="LaButti K."/>
            <person name="Hainaut M."/>
            <person name="Henrissat B."/>
            <person name="Grigoriev I.V."/>
            <person name="Spatafora J.W."/>
            <person name="Aime M.C."/>
        </authorList>
    </citation>
    <scope>NUCLEOTIDE SEQUENCE [LARGE SCALE GENOMIC DNA]</scope>
    <source>
        <strain evidence="1 2">MCA 4718</strain>
    </source>
</reference>
<dbReference type="Proteomes" id="UP000245942">
    <property type="component" value="Unassembled WGS sequence"/>
</dbReference>
<gene>
    <name evidence="1" type="ORF">BCV69DRAFT_294585</name>
</gene>
<evidence type="ECO:0000313" key="1">
    <source>
        <dbReference type="EMBL" id="PWN19389.1"/>
    </source>
</evidence>
<dbReference type="EMBL" id="KZ819331">
    <property type="protein sequence ID" value="PWN19389.1"/>
    <property type="molecule type" value="Genomic_DNA"/>
</dbReference>
<protein>
    <submittedName>
        <fullName evidence="1">Uncharacterized protein</fullName>
    </submittedName>
</protein>
<dbReference type="GeneID" id="37015608"/>
<name>A0A316U206_9BASI</name>
<dbReference type="RefSeq" id="XP_025346549.1">
    <property type="nucleotide sequence ID" value="XM_025493874.1"/>
</dbReference>
<keyword evidence="2" id="KW-1185">Reference proteome</keyword>